<feature type="transmembrane region" description="Helical" evidence="1">
    <location>
        <begin position="88"/>
        <end position="106"/>
    </location>
</feature>
<keyword evidence="1" id="KW-0472">Membrane</keyword>
<dbReference type="EMBL" id="MU004232">
    <property type="protein sequence ID" value="KAF2672360.1"/>
    <property type="molecule type" value="Genomic_DNA"/>
</dbReference>
<keyword evidence="4" id="KW-1185">Reference proteome</keyword>
<evidence type="ECO:0000313" key="3">
    <source>
        <dbReference type="EMBL" id="KAF2672360.1"/>
    </source>
</evidence>
<feature type="transmembrane region" description="Helical" evidence="1">
    <location>
        <begin position="208"/>
        <end position="226"/>
    </location>
</feature>
<gene>
    <name evidence="3" type="ORF">BT63DRAFT_194531</name>
</gene>
<sequence>MSGYLPSVPDSSSEKWVPDLPTFNARKVVLSFVPRFVRRGGLRRTEKLRSTAYLDALRGVAAVIVVNHHHIYPITELPFINLWTLGKSSVNVFFVISGYALSYSLLKKMRARDSPGLLDTFASSMFRRWMRLYLSCFFATFLALILVRMGRLGYLHRFDYLHTQIFDWMRDCVRFSNPFVGPRGYKIPGNGDYNTGYLDPLWTIPLEFRGSVVIYAFCLATCRMVTKYRMMLCAGLIYMCYVWSSIYIALFLGGVLVADISLSRSSWASEQLPPSTTEGPAQKSMAERVGWWSLLIFSLFLLSQPDEYSATTMWPWPYLRTLVPEHLGRESEFLAQHFWLSIGSILLVFTLDSYPTFQTPLLWDIPQYLGELSFGIYVVHVLLMWSFWYITVEPFRAAYFGDSRFARYPTYVIYFAFVVWAGELFCKVDNALVKFGKWLQGKVFYSLH</sequence>
<feature type="transmembrane region" description="Helical" evidence="1">
    <location>
        <begin position="372"/>
        <end position="391"/>
    </location>
</feature>
<dbReference type="Proteomes" id="UP000799302">
    <property type="component" value="Unassembled WGS sequence"/>
</dbReference>
<dbReference type="InterPro" id="IPR002656">
    <property type="entry name" value="Acyl_transf_3_dom"/>
</dbReference>
<keyword evidence="1" id="KW-1133">Transmembrane helix</keyword>
<feature type="transmembrane region" description="Helical" evidence="1">
    <location>
        <begin position="132"/>
        <end position="150"/>
    </location>
</feature>
<dbReference type="OrthoDB" id="5819582at2759"/>
<name>A0A6A6UKQ4_9PEZI</name>
<dbReference type="PANTHER" id="PTHR23028">
    <property type="entry name" value="ACETYLTRANSFERASE"/>
    <property type="match status" value="1"/>
</dbReference>
<dbReference type="InterPro" id="IPR050879">
    <property type="entry name" value="Acyltransferase_3"/>
</dbReference>
<evidence type="ECO:0000256" key="1">
    <source>
        <dbReference type="SAM" id="Phobius"/>
    </source>
</evidence>
<dbReference type="PANTHER" id="PTHR23028:SF134">
    <property type="entry name" value="PUTATIVE (AFU_ORTHOLOGUE AFUA_4G08520)-RELATED"/>
    <property type="match status" value="1"/>
</dbReference>
<organism evidence="3 4">
    <name type="scientific">Microthyrium microscopicum</name>
    <dbReference type="NCBI Taxonomy" id="703497"/>
    <lineage>
        <taxon>Eukaryota</taxon>
        <taxon>Fungi</taxon>
        <taxon>Dikarya</taxon>
        <taxon>Ascomycota</taxon>
        <taxon>Pezizomycotina</taxon>
        <taxon>Dothideomycetes</taxon>
        <taxon>Dothideomycetes incertae sedis</taxon>
        <taxon>Microthyriales</taxon>
        <taxon>Microthyriaceae</taxon>
        <taxon>Microthyrium</taxon>
    </lineage>
</organism>
<reference evidence="3" key="1">
    <citation type="journal article" date="2020" name="Stud. Mycol.">
        <title>101 Dothideomycetes genomes: a test case for predicting lifestyles and emergence of pathogens.</title>
        <authorList>
            <person name="Haridas S."/>
            <person name="Albert R."/>
            <person name="Binder M."/>
            <person name="Bloem J."/>
            <person name="Labutti K."/>
            <person name="Salamov A."/>
            <person name="Andreopoulos B."/>
            <person name="Baker S."/>
            <person name="Barry K."/>
            <person name="Bills G."/>
            <person name="Bluhm B."/>
            <person name="Cannon C."/>
            <person name="Castanera R."/>
            <person name="Culley D."/>
            <person name="Daum C."/>
            <person name="Ezra D."/>
            <person name="Gonzalez J."/>
            <person name="Henrissat B."/>
            <person name="Kuo A."/>
            <person name="Liang C."/>
            <person name="Lipzen A."/>
            <person name="Lutzoni F."/>
            <person name="Magnuson J."/>
            <person name="Mondo S."/>
            <person name="Nolan M."/>
            <person name="Ohm R."/>
            <person name="Pangilinan J."/>
            <person name="Park H.-J."/>
            <person name="Ramirez L."/>
            <person name="Alfaro M."/>
            <person name="Sun H."/>
            <person name="Tritt A."/>
            <person name="Yoshinaga Y."/>
            <person name="Zwiers L.-H."/>
            <person name="Turgeon B."/>
            <person name="Goodwin S."/>
            <person name="Spatafora J."/>
            <person name="Crous P."/>
            <person name="Grigoriev I."/>
        </authorList>
    </citation>
    <scope>NUCLEOTIDE SEQUENCE</scope>
    <source>
        <strain evidence="3">CBS 115976</strain>
    </source>
</reference>
<dbReference type="AlphaFoldDB" id="A0A6A6UKQ4"/>
<evidence type="ECO:0000259" key="2">
    <source>
        <dbReference type="Pfam" id="PF01757"/>
    </source>
</evidence>
<keyword evidence="1" id="KW-0812">Transmembrane</keyword>
<proteinExistence type="predicted"/>
<evidence type="ECO:0000313" key="4">
    <source>
        <dbReference type="Proteomes" id="UP000799302"/>
    </source>
</evidence>
<dbReference type="Pfam" id="PF01757">
    <property type="entry name" value="Acyl_transf_3"/>
    <property type="match status" value="1"/>
</dbReference>
<accession>A0A6A6UKQ4</accession>
<feature type="transmembrane region" description="Helical" evidence="1">
    <location>
        <begin position="238"/>
        <end position="258"/>
    </location>
</feature>
<feature type="transmembrane region" description="Helical" evidence="1">
    <location>
        <begin position="411"/>
        <end position="428"/>
    </location>
</feature>
<feature type="domain" description="Acyltransferase 3" evidence="2">
    <location>
        <begin position="52"/>
        <end position="420"/>
    </location>
</feature>
<protein>
    <recommendedName>
        <fullName evidence="2">Acyltransferase 3 domain-containing protein</fullName>
    </recommendedName>
</protein>
<dbReference type="GO" id="GO:0016747">
    <property type="term" value="F:acyltransferase activity, transferring groups other than amino-acyl groups"/>
    <property type="evidence" value="ECO:0007669"/>
    <property type="project" value="InterPro"/>
</dbReference>
<feature type="transmembrane region" description="Helical" evidence="1">
    <location>
        <begin position="333"/>
        <end position="351"/>
    </location>
</feature>